<sequence>MFGFFSGIQKEINRGFYGQLARRDQDAFLQHLYDKGYSVPEISKEMAVTAPNIYNRITAHRGRGPQTN</sequence>
<dbReference type="Proteomes" id="UP000051446">
    <property type="component" value="Unassembled WGS sequence"/>
</dbReference>
<gene>
    <name evidence="1" type="ORF">TU73_03425</name>
</gene>
<accession>A0A0R2YHG5</accession>
<dbReference type="EMBL" id="JYLH01000002">
    <property type="protein sequence ID" value="KRP47941.1"/>
    <property type="molecule type" value="Genomic_DNA"/>
</dbReference>
<evidence type="ECO:0000313" key="2">
    <source>
        <dbReference type="Proteomes" id="UP000051446"/>
    </source>
</evidence>
<dbReference type="AlphaFoldDB" id="A0A0R2YHG5"/>
<reference evidence="1 2" key="1">
    <citation type="submission" date="2015-02" db="EMBL/GenBank/DDBJ databases">
        <title>Pseudomonas helleri sp. nov. and Pseudomonas weihenstephanensis sp. nov., isolated from raw cows milk.</title>
        <authorList>
            <person name="von Neubeck M."/>
            <person name="Huptas C."/>
            <person name="Wenning M."/>
            <person name="Scherer S."/>
        </authorList>
    </citation>
    <scope>NUCLEOTIDE SEQUENCE [LARGE SCALE GENOMIC DNA]</scope>
    <source>
        <strain evidence="1 2">DSM 17149</strain>
    </source>
</reference>
<proteinExistence type="predicted"/>
<name>A0A0R2YHG5_9PSED</name>
<protein>
    <submittedName>
        <fullName evidence="1">Uncharacterized protein</fullName>
    </submittedName>
</protein>
<organism evidence="1 2">
    <name type="scientific">Pseudomonas libanensis</name>
    <dbReference type="NCBI Taxonomy" id="75588"/>
    <lineage>
        <taxon>Bacteria</taxon>
        <taxon>Pseudomonadati</taxon>
        <taxon>Pseudomonadota</taxon>
        <taxon>Gammaproteobacteria</taxon>
        <taxon>Pseudomonadales</taxon>
        <taxon>Pseudomonadaceae</taxon>
        <taxon>Pseudomonas</taxon>
    </lineage>
</organism>
<evidence type="ECO:0000313" key="1">
    <source>
        <dbReference type="EMBL" id="KRP47941.1"/>
    </source>
</evidence>
<dbReference type="PATRIC" id="fig|75588.4.peg.2969"/>
<dbReference type="RefSeq" id="WP_057010985.1">
    <property type="nucleotide sequence ID" value="NZ_JYLH01000002.1"/>
</dbReference>
<comment type="caution">
    <text evidence="1">The sequence shown here is derived from an EMBL/GenBank/DDBJ whole genome shotgun (WGS) entry which is preliminary data.</text>
</comment>